<dbReference type="InterPro" id="IPR050281">
    <property type="entry name" value="Flavin_monoamine_oxidase"/>
</dbReference>
<feature type="compositionally biased region" description="Basic and acidic residues" evidence="1">
    <location>
        <begin position="121"/>
        <end position="139"/>
    </location>
</feature>
<dbReference type="InterPro" id="IPR036188">
    <property type="entry name" value="FAD/NAD-bd_sf"/>
</dbReference>
<organism evidence="3 4">
    <name type="scientific">Chondrus crispus</name>
    <name type="common">Carrageen Irish moss</name>
    <name type="synonym">Polymorpha crispa</name>
    <dbReference type="NCBI Taxonomy" id="2769"/>
    <lineage>
        <taxon>Eukaryota</taxon>
        <taxon>Rhodophyta</taxon>
        <taxon>Florideophyceae</taxon>
        <taxon>Rhodymeniophycidae</taxon>
        <taxon>Gigartinales</taxon>
        <taxon>Gigartinaceae</taxon>
        <taxon>Chondrus</taxon>
    </lineage>
</organism>
<keyword evidence="4" id="KW-1185">Reference proteome</keyword>
<dbReference type="PANTHER" id="PTHR10742">
    <property type="entry name" value="FLAVIN MONOAMINE OXIDASE"/>
    <property type="match status" value="1"/>
</dbReference>
<dbReference type="SUPFAM" id="SSF51905">
    <property type="entry name" value="FAD/NAD(P)-binding domain"/>
    <property type="match status" value="1"/>
</dbReference>
<feature type="region of interest" description="Disordered" evidence="1">
    <location>
        <begin position="117"/>
        <end position="211"/>
    </location>
</feature>
<dbReference type="Pfam" id="PF01593">
    <property type="entry name" value="Amino_oxidase"/>
    <property type="match status" value="2"/>
</dbReference>
<dbReference type="InterPro" id="IPR002937">
    <property type="entry name" value="Amino_oxidase"/>
</dbReference>
<protein>
    <recommendedName>
        <fullName evidence="2">Amine oxidase domain-containing protein</fullName>
    </recommendedName>
</protein>
<dbReference type="AlphaFoldDB" id="R7QBE0"/>
<feature type="domain" description="Amine oxidase" evidence="2">
    <location>
        <begin position="341"/>
        <end position="550"/>
    </location>
</feature>
<dbReference type="GeneID" id="17322268"/>
<reference evidence="4" key="1">
    <citation type="journal article" date="2013" name="Proc. Natl. Acad. Sci. U.S.A.">
        <title>Genome structure and metabolic features in the red seaweed Chondrus crispus shed light on evolution of the Archaeplastida.</title>
        <authorList>
            <person name="Collen J."/>
            <person name="Porcel B."/>
            <person name="Carre W."/>
            <person name="Ball S.G."/>
            <person name="Chaparro C."/>
            <person name="Tonon T."/>
            <person name="Barbeyron T."/>
            <person name="Michel G."/>
            <person name="Noel B."/>
            <person name="Valentin K."/>
            <person name="Elias M."/>
            <person name="Artiguenave F."/>
            <person name="Arun A."/>
            <person name="Aury J.M."/>
            <person name="Barbosa-Neto J.F."/>
            <person name="Bothwell J.H."/>
            <person name="Bouget F.Y."/>
            <person name="Brillet L."/>
            <person name="Cabello-Hurtado F."/>
            <person name="Capella-Gutierrez S."/>
            <person name="Charrier B."/>
            <person name="Cladiere L."/>
            <person name="Cock J.M."/>
            <person name="Coelho S.M."/>
            <person name="Colleoni C."/>
            <person name="Czjzek M."/>
            <person name="Da Silva C."/>
            <person name="Delage L."/>
            <person name="Denoeud F."/>
            <person name="Deschamps P."/>
            <person name="Dittami S.M."/>
            <person name="Gabaldon T."/>
            <person name="Gachon C.M."/>
            <person name="Groisillier A."/>
            <person name="Herve C."/>
            <person name="Jabbari K."/>
            <person name="Katinka M."/>
            <person name="Kloareg B."/>
            <person name="Kowalczyk N."/>
            <person name="Labadie K."/>
            <person name="Leblanc C."/>
            <person name="Lopez P.J."/>
            <person name="McLachlan D.H."/>
            <person name="Meslet-Cladiere L."/>
            <person name="Moustafa A."/>
            <person name="Nehr Z."/>
            <person name="Nyvall Collen P."/>
            <person name="Panaud O."/>
            <person name="Partensky F."/>
            <person name="Poulain J."/>
            <person name="Rensing S.A."/>
            <person name="Rousvoal S."/>
            <person name="Samson G."/>
            <person name="Symeonidi A."/>
            <person name="Weissenbach J."/>
            <person name="Zambounis A."/>
            <person name="Wincker P."/>
            <person name="Boyen C."/>
        </authorList>
    </citation>
    <scope>NUCLEOTIDE SEQUENCE [LARGE SCALE GENOMIC DNA]</scope>
    <source>
        <strain evidence="4">cv. Stackhouse</strain>
    </source>
</reference>
<evidence type="ECO:0000256" key="1">
    <source>
        <dbReference type="SAM" id="MobiDB-lite"/>
    </source>
</evidence>
<dbReference type="EMBL" id="HG001706">
    <property type="protein sequence ID" value="CDF34736.1"/>
    <property type="molecule type" value="Genomic_DNA"/>
</dbReference>
<dbReference type="RefSeq" id="XP_005714555.1">
    <property type="nucleotide sequence ID" value="XM_005714498.1"/>
</dbReference>
<gene>
    <name evidence="3" type="ORF">CHC_T00003652001</name>
</gene>
<name>R7QBE0_CHOCR</name>
<dbReference type="SUPFAM" id="SSF54373">
    <property type="entry name" value="FAD-linked reductases, C-terminal domain"/>
    <property type="match status" value="1"/>
</dbReference>
<feature type="region of interest" description="Disordered" evidence="1">
    <location>
        <begin position="887"/>
        <end position="914"/>
    </location>
</feature>
<dbReference type="PhylomeDB" id="R7QBE0"/>
<feature type="region of interest" description="Disordered" evidence="1">
    <location>
        <begin position="256"/>
        <end position="293"/>
    </location>
</feature>
<dbReference type="PANTHER" id="PTHR10742:SF410">
    <property type="entry name" value="LYSINE-SPECIFIC HISTONE DEMETHYLASE 2"/>
    <property type="match status" value="1"/>
</dbReference>
<dbReference type="Gene3D" id="3.50.50.60">
    <property type="entry name" value="FAD/NAD(P)-binding domain"/>
    <property type="match status" value="2"/>
</dbReference>
<sequence length="914" mass="99098">MPDLIKPNGGLQSDVVAASARGNPLVVPAGPASNPVQASSNPTEKKSSKSTLRPGELLDSSETFGERRQQHSSKLPLTSGGGWSAHLNSGTKSRSDENPGSILAAAGPILAGQGIRGLQLDSRKDDMANVSEQMKRIDCSAETGRRRHKRGIESLKPVNGARGSVEDGDGTASVSKAQRVGEAGSSSGVPKKRERSRARERNAAPGNVAVGQEKGLAQQAFSGRVELSAYSGHRIVAYIGDQELTGWVLDAEMPPAQEQKADVQKSIDSQARHYSKRLPDPPRVNARVRSRKAPVSQLSRRVVPLNKGPSSNKENDRSWNTASLMASDVQARSIIVVGAGISGIAAARALSDRGFRVTVLEARGRSGGRIATDWSMGCPVDLGAAFIHGSVGNPLTEIVQEAELRTYTPSDVGTLLYANGDKVANDVDKRAEGIWKALVRRAGKISKSQFLEHPRLDIALGKLLNRLKEEVKDGCLDKVSQLLAWHAANLEMACAAELPELSAKFYDMDDRFGFSGNHRLLRDGYSSIIHALARNLDIRYNTPVVAIQRDIPVQVLMGNKGQAKKEKKKAVAKRQNESLAHSIAHGNREDRIRYLDGITKGAKGRIGKMNMPVTESTKQAYGVRVTASDGQEFVAESCIVTLPLGVLQNGDVSIFPPLPAWKNNAMHNIGFGLVNKVILRFQTPFWIDGSMTGSGKKEGEILDQIGRVSEEHGVFSIFLSLWRCLGAPVLVAVTSGRFAEHIEKISDEEVVGMAMNALKKMFPDNPPSDLLGHTVTRWKTDRYARGSYSFAGVGTTPDDYVNMSRPVGSTLHFAGEATHRRHPATAHGAYMSGVREAARIIENSPIEEHDRLQYARELFLLQEPHGSFNQKIEGEELMEVEEVDYGATDMERPVQSAGKAKSTANGRRRRSGSS</sequence>
<dbReference type="OrthoDB" id="5046242at2759"/>
<dbReference type="KEGG" id="ccp:CHC_T00003652001"/>
<feature type="domain" description="Amine oxidase" evidence="2">
    <location>
        <begin position="608"/>
        <end position="841"/>
    </location>
</feature>
<dbReference type="Proteomes" id="UP000012073">
    <property type="component" value="Unassembled WGS sequence"/>
</dbReference>
<dbReference type="Gene3D" id="3.90.660.10">
    <property type="match status" value="1"/>
</dbReference>
<evidence type="ECO:0000313" key="4">
    <source>
        <dbReference type="Proteomes" id="UP000012073"/>
    </source>
</evidence>
<feature type="region of interest" description="Disordered" evidence="1">
    <location>
        <begin position="22"/>
        <end position="105"/>
    </location>
</feature>
<evidence type="ECO:0000313" key="3">
    <source>
        <dbReference type="EMBL" id="CDF34736.1"/>
    </source>
</evidence>
<dbReference type="STRING" id="2769.R7QBE0"/>
<accession>R7QBE0</accession>
<dbReference type="GO" id="GO:0016491">
    <property type="term" value="F:oxidoreductase activity"/>
    <property type="evidence" value="ECO:0007669"/>
    <property type="project" value="InterPro"/>
</dbReference>
<evidence type="ECO:0000259" key="2">
    <source>
        <dbReference type="Pfam" id="PF01593"/>
    </source>
</evidence>
<dbReference type="Gramene" id="CDF34736">
    <property type="protein sequence ID" value="CDF34736"/>
    <property type="gene ID" value="CHC_T00003652001"/>
</dbReference>
<proteinExistence type="predicted"/>